<name>C4JGB4_UNCRE</name>
<keyword evidence="3" id="KW-1185">Reference proteome</keyword>
<dbReference type="eggNOG" id="ENOG502S8QM">
    <property type="taxonomic scope" value="Eukaryota"/>
</dbReference>
<dbReference type="SUPFAM" id="SSF55729">
    <property type="entry name" value="Acyl-CoA N-acyltransferases (Nat)"/>
    <property type="match status" value="2"/>
</dbReference>
<dbReference type="HOGENOM" id="CLU_013985_13_1_1"/>
<dbReference type="InterPro" id="IPR000182">
    <property type="entry name" value="GNAT_dom"/>
</dbReference>
<sequence length="222" mass="24400">MPQFRIRQRAGPDDAAFIAAAFDSTLPHLASIGSGKQWGTELWSQKENFTKEVQAAIHQSEVNRTTGEGEYVRVLIAEVEGADLDGGSGSYREDETGEKLLMVGAAIIQKAFSPYLVSDPKCETIINEANARDDFIFLRALASDFRTGSFRRGAGAALVDEIKMHARLLGKKAVYVDCWAGNDGKLVAFYERQGFRVVAPFEIVQPDKPAWPGAFLRLDIAD</sequence>
<organism evidence="2 3">
    <name type="scientific">Uncinocarpus reesii (strain UAMH 1704)</name>
    <dbReference type="NCBI Taxonomy" id="336963"/>
    <lineage>
        <taxon>Eukaryota</taxon>
        <taxon>Fungi</taxon>
        <taxon>Dikarya</taxon>
        <taxon>Ascomycota</taxon>
        <taxon>Pezizomycotina</taxon>
        <taxon>Eurotiomycetes</taxon>
        <taxon>Eurotiomycetidae</taxon>
        <taxon>Onygenales</taxon>
        <taxon>Onygenaceae</taxon>
        <taxon>Uncinocarpus</taxon>
    </lineage>
</organism>
<dbReference type="VEuPathDB" id="FungiDB:UREG_02512"/>
<dbReference type="InterPro" id="IPR016181">
    <property type="entry name" value="Acyl_CoA_acyltransferase"/>
</dbReference>
<reference evidence="3" key="1">
    <citation type="journal article" date="2009" name="Genome Res.">
        <title>Comparative genomic analyses of the human fungal pathogens Coccidioides and their relatives.</title>
        <authorList>
            <person name="Sharpton T.J."/>
            <person name="Stajich J.E."/>
            <person name="Rounsley S.D."/>
            <person name="Gardner M.J."/>
            <person name="Wortman J.R."/>
            <person name="Jordar V.S."/>
            <person name="Maiti R."/>
            <person name="Kodira C.D."/>
            <person name="Neafsey D.E."/>
            <person name="Zeng Q."/>
            <person name="Hung C.-Y."/>
            <person name="McMahan C."/>
            <person name="Muszewska A."/>
            <person name="Grynberg M."/>
            <person name="Mandel M.A."/>
            <person name="Kellner E.M."/>
            <person name="Barker B.M."/>
            <person name="Galgiani J.N."/>
            <person name="Orbach M.J."/>
            <person name="Kirkland T.N."/>
            <person name="Cole G.T."/>
            <person name="Henn M.R."/>
            <person name="Birren B.W."/>
            <person name="Taylor J.W."/>
        </authorList>
    </citation>
    <scope>NUCLEOTIDE SEQUENCE [LARGE SCALE GENOMIC DNA]</scope>
    <source>
        <strain evidence="3">UAMH 1704</strain>
    </source>
</reference>
<dbReference type="OMA" id="GSHEQWG"/>
<dbReference type="PROSITE" id="PS51186">
    <property type="entry name" value="GNAT"/>
    <property type="match status" value="1"/>
</dbReference>
<dbReference type="GO" id="GO:0016747">
    <property type="term" value="F:acyltransferase activity, transferring groups other than amino-acyl groups"/>
    <property type="evidence" value="ECO:0007669"/>
    <property type="project" value="InterPro"/>
</dbReference>
<protein>
    <recommendedName>
        <fullName evidence="1">N-acetyltransferase domain-containing protein</fullName>
    </recommendedName>
</protein>
<feature type="domain" description="N-acetyltransferase" evidence="1">
    <location>
        <begin position="151"/>
        <end position="221"/>
    </location>
</feature>
<dbReference type="EMBL" id="CH476615">
    <property type="protein sequence ID" value="EEP77663.1"/>
    <property type="molecule type" value="Genomic_DNA"/>
</dbReference>
<dbReference type="Proteomes" id="UP000002058">
    <property type="component" value="Unassembled WGS sequence"/>
</dbReference>
<evidence type="ECO:0000313" key="2">
    <source>
        <dbReference type="EMBL" id="EEP77663.1"/>
    </source>
</evidence>
<accession>C4JGB4</accession>
<proteinExistence type="predicted"/>
<gene>
    <name evidence="2" type="ORF">UREG_02512</name>
</gene>
<dbReference type="GeneID" id="8443200"/>
<dbReference type="KEGG" id="ure:UREG_02512"/>
<dbReference type="OrthoDB" id="2821191at2759"/>
<dbReference type="RefSeq" id="XP_002542996.1">
    <property type="nucleotide sequence ID" value="XM_002542950.1"/>
</dbReference>
<dbReference type="AlphaFoldDB" id="C4JGB4"/>
<dbReference type="Gene3D" id="3.40.630.30">
    <property type="match status" value="1"/>
</dbReference>
<dbReference type="InParanoid" id="C4JGB4"/>
<evidence type="ECO:0000313" key="3">
    <source>
        <dbReference type="Proteomes" id="UP000002058"/>
    </source>
</evidence>
<evidence type="ECO:0000259" key="1">
    <source>
        <dbReference type="PROSITE" id="PS51186"/>
    </source>
</evidence>